<comment type="caution">
    <text evidence="2">The sequence shown here is derived from an EMBL/GenBank/DDBJ whole genome shotgun (WGS) entry which is preliminary data.</text>
</comment>
<dbReference type="AlphaFoldDB" id="A0A0L6JI63"/>
<dbReference type="EMBL" id="LGTC01000001">
    <property type="protein sequence ID" value="KNY25541.1"/>
    <property type="molecule type" value="Genomic_DNA"/>
</dbReference>
<evidence type="ECO:0000259" key="1">
    <source>
        <dbReference type="Pfam" id="PF05362"/>
    </source>
</evidence>
<organism evidence="2 3">
    <name type="scientific">Pseudobacteroides cellulosolvens ATCC 35603 = DSM 2933</name>
    <dbReference type="NCBI Taxonomy" id="398512"/>
    <lineage>
        <taxon>Bacteria</taxon>
        <taxon>Bacillati</taxon>
        <taxon>Bacillota</taxon>
        <taxon>Clostridia</taxon>
        <taxon>Eubacteriales</taxon>
        <taxon>Oscillospiraceae</taxon>
        <taxon>Pseudobacteroides</taxon>
    </lineage>
</organism>
<dbReference type="eggNOG" id="COG5434">
    <property type="taxonomic scope" value="Bacteria"/>
</dbReference>
<dbReference type="STRING" id="398512.Bccel_0801"/>
<dbReference type="InterPro" id="IPR014721">
    <property type="entry name" value="Ribsml_uS5_D2-typ_fold_subgr"/>
</dbReference>
<accession>A0A0L6JI63</accession>
<dbReference type="GO" id="GO:0004176">
    <property type="term" value="F:ATP-dependent peptidase activity"/>
    <property type="evidence" value="ECO:0007669"/>
    <property type="project" value="InterPro"/>
</dbReference>
<dbReference type="InterPro" id="IPR008269">
    <property type="entry name" value="Lon_proteolytic"/>
</dbReference>
<dbReference type="Proteomes" id="UP000036923">
    <property type="component" value="Unassembled WGS sequence"/>
</dbReference>
<dbReference type="Pfam" id="PF05362">
    <property type="entry name" value="Lon_C"/>
    <property type="match status" value="1"/>
</dbReference>
<dbReference type="Gene3D" id="3.30.230.10">
    <property type="match status" value="1"/>
</dbReference>
<dbReference type="GO" id="GO:0006508">
    <property type="term" value="P:proteolysis"/>
    <property type="evidence" value="ECO:0007669"/>
    <property type="project" value="InterPro"/>
</dbReference>
<protein>
    <submittedName>
        <fullName evidence="2">Peptidase S16 lon domain protein</fullName>
    </submittedName>
</protein>
<evidence type="ECO:0000313" key="2">
    <source>
        <dbReference type="EMBL" id="KNY25541.1"/>
    </source>
</evidence>
<gene>
    <name evidence="2" type="ORF">Bccel_0801</name>
</gene>
<sequence>MNVWALFSDKTAEKVIISTIPCKEGESGLLFRSTISGNNLKESVQCSITNTYNFLLTRFPNNPILLSPIPICIFGFSGGTIVGKSAELSFSLAFILYLVNKGILKAGEEIPLNIAATGAINDRLEIGSVSSLKEKILAAVNSNIELLLYPSKDRDEVEDLINEDEEIRSIENLPKLIPVKALADILTLFGISENRGGVDSEENSGDDTSQKQYKAEQKDINVVLNFINKNGIKLLATTLIIFASVYFLKDKASISTTRSTTQPDIKIETTNSPKPNSIKSITPLIAPMVTASSTVTPFPSISPTPIPNAVITFTQNPTVAVSPVILPIPSLEPIKMLKVENWESKTKNATVNMTYDEDLDAIKIHFIIKGDGYVKIKTKPDIFKDSPGYKKLGFSYKRQSEENTEDLKIIYSNRVADNIAIYNSWKEIKNINIHDLITIQLYVTTTFGAKDDEVMEDTFYIRNLCIYP</sequence>
<dbReference type="GO" id="GO:0004252">
    <property type="term" value="F:serine-type endopeptidase activity"/>
    <property type="evidence" value="ECO:0007669"/>
    <property type="project" value="InterPro"/>
</dbReference>
<keyword evidence="3" id="KW-1185">Reference proteome</keyword>
<dbReference type="RefSeq" id="WP_036941090.1">
    <property type="nucleotide sequence ID" value="NZ_JQKC01000014.1"/>
</dbReference>
<dbReference type="SUPFAM" id="SSF54211">
    <property type="entry name" value="Ribosomal protein S5 domain 2-like"/>
    <property type="match status" value="1"/>
</dbReference>
<reference evidence="3" key="1">
    <citation type="submission" date="2015-07" db="EMBL/GenBank/DDBJ databases">
        <title>Near-Complete Genome Sequence of the Cellulolytic Bacterium Bacteroides (Pseudobacteroides) cellulosolvens ATCC 35603.</title>
        <authorList>
            <person name="Dassa B."/>
            <person name="Utturkar S.M."/>
            <person name="Klingeman D.M."/>
            <person name="Hurt R.A."/>
            <person name="Keller M."/>
            <person name="Xu J."/>
            <person name="Reddy Y.H.K."/>
            <person name="Borovok I."/>
            <person name="Grinberg I.R."/>
            <person name="Lamed R."/>
            <person name="Zhivin O."/>
            <person name="Bayer E.A."/>
            <person name="Brown S.D."/>
        </authorList>
    </citation>
    <scope>NUCLEOTIDE SEQUENCE [LARGE SCALE GENOMIC DNA]</scope>
    <source>
        <strain evidence="3">DSM 2933</strain>
    </source>
</reference>
<feature type="domain" description="Lon proteolytic" evidence="1">
    <location>
        <begin position="107"/>
        <end position="165"/>
    </location>
</feature>
<dbReference type="InterPro" id="IPR020568">
    <property type="entry name" value="Ribosomal_Su5_D2-typ_SF"/>
</dbReference>
<name>A0A0L6JI63_9FIRM</name>
<evidence type="ECO:0000313" key="3">
    <source>
        <dbReference type="Proteomes" id="UP000036923"/>
    </source>
</evidence>
<proteinExistence type="predicted"/>